<dbReference type="AlphaFoldDB" id="A0A0Q3HPM5"/>
<comment type="caution">
    <text evidence="1">The sequence shown here is derived from an EMBL/GenBank/DDBJ whole genome shotgun (WGS) entry which is preliminary data.</text>
</comment>
<proteinExistence type="predicted"/>
<reference evidence="1 2" key="1">
    <citation type="submission" date="2015-10" db="EMBL/GenBank/DDBJ databases">
        <title>Chryseobacterium aquaticum genome.</title>
        <authorList>
            <person name="Newman J.D."/>
            <person name="Ferguson M.B."/>
            <person name="Miller J.R."/>
        </authorList>
    </citation>
    <scope>NUCLEOTIDE SEQUENCE [LARGE SCALE GENOMIC DNA]</scope>
    <source>
        <strain evidence="1 2">KCTC 12483</strain>
    </source>
</reference>
<evidence type="ECO:0000313" key="2">
    <source>
        <dbReference type="Proteomes" id="UP000051682"/>
    </source>
</evidence>
<name>A0A0Q3HPM5_9FLAO</name>
<sequence length="326" mass="35660">MRNLSLIFSLLIYCFVFSQNDKVGINTETPSAMLDILTKGNTDATKALEIHNSSNTELLKVTNDGKVGINIGTNTPAGVLHINSEGIKNIRHQNLPVLNATDFTPPFNNLGLTSTGNAVSIPSTVKYLYYQNGNIFPATYDSTNNTGGFSLSNTNQYINLPIRNDVGLKGNTIGITFGTDATATVNSQTVNNVQYITIPEPGVYLFEFYGTARCNRFNNTQTYTFNGQIEVNTIFASASGTTYTTDTIFRGRLDGMRNDSGSTFNTSYSLANPQTLTVAYQTTQANQKVALFFNYAGGDNDFSRDECLFNIPAGANFSYYFIISKL</sequence>
<organism evidence="1 2">
    <name type="scientific">Chryseobacterium aquaticum</name>
    <dbReference type="NCBI Taxonomy" id="452084"/>
    <lineage>
        <taxon>Bacteria</taxon>
        <taxon>Pseudomonadati</taxon>
        <taxon>Bacteroidota</taxon>
        <taxon>Flavobacteriia</taxon>
        <taxon>Flavobacteriales</taxon>
        <taxon>Weeksellaceae</taxon>
        <taxon>Chryseobacterium group</taxon>
        <taxon>Chryseobacterium</taxon>
    </lineage>
</organism>
<accession>A0A0Q3HPM5</accession>
<dbReference type="STRING" id="452084.AR438_15485"/>
<dbReference type="EMBL" id="LLYZ01000020">
    <property type="protein sequence ID" value="KQK24589.1"/>
    <property type="molecule type" value="Genomic_DNA"/>
</dbReference>
<keyword evidence="2" id="KW-1185">Reference proteome</keyword>
<evidence type="ECO:0000313" key="1">
    <source>
        <dbReference type="EMBL" id="KQK24589.1"/>
    </source>
</evidence>
<gene>
    <name evidence="1" type="ORF">AR438_15485</name>
</gene>
<protein>
    <submittedName>
        <fullName evidence="1">Uncharacterized protein</fullName>
    </submittedName>
</protein>
<dbReference type="OrthoDB" id="1227422at2"/>
<dbReference type="Proteomes" id="UP000051682">
    <property type="component" value="Unassembled WGS sequence"/>
</dbReference>
<dbReference type="RefSeq" id="WP_056016965.1">
    <property type="nucleotide sequence ID" value="NZ_LLYZ01000020.1"/>
</dbReference>